<organism evidence="1">
    <name type="scientific">Eutreptiella gymnastica</name>
    <dbReference type="NCBI Taxonomy" id="73025"/>
    <lineage>
        <taxon>Eukaryota</taxon>
        <taxon>Discoba</taxon>
        <taxon>Euglenozoa</taxon>
        <taxon>Euglenida</taxon>
        <taxon>Spirocuta</taxon>
        <taxon>Euglenophyceae</taxon>
        <taxon>Eutreptiales</taxon>
        <taxon>Eutreptiaceae</taxon>
        <taxon>Eutreptiella</taxon>
    </lineage>
</organism>
<name>A0A7S4G731_9EUGL</name>
<gene>
    <name evidence="1" type="ORF">EGYM00163_LOCUS38580</name>
</gene>
<sequence>MDSVAGQLILLHRNSSVQGHSDESYRLLCLVLLLPFWEQLWGMFVHSAHTGPPPALSAPKAPYHVTLGETAVAPKCLQAQGLCTIICTLSHEAFLTIFFPLPVLSFFFWLISGGYPCCTTEETQQSTVSWGRAGIQLGPGIRDGLRCYLDQLQYGHVLEQKSPVWCITADDTQSAVQEVEVQEGFFGVVRICCAFCAKTGPRRIMEKPSTLLGYHTQYPKMLPKETANVFGTAALQEPPMDSTLRGSGDHLAPCGHVGICLFAKGSYWTRAPD</sequence>
<accession>A0A7S4G731</accession>
<dbReference type="EMBL" id="HBJA01111818">
    <property type="protein sequence ID" value="CAE0827319.1"/>
    <property type="molecule type" value="Transcribed_RNA"/>
</dbReference>
<proteinExistence type="predicted"/>
<protein>
    <submittedName>
        <fullName evidence="1">Uncharacterized protein</fullName>
    </submittedName>
</protein>
<evidence type="ECO:0000313" key="1">
    <source>
        <dbReference type="EMBL" id="CAE0827319.1"/>
    </source>
</evidence>
<dbReference type="AlphaFoldDB" id="A0A7S4G731"/>
<reference evidence="1" key="1">
    <citation type="submission" date="2021-01" db="EMBL/GenBank/DDBJ databases">
        <authorList>
            <person name="Corre E."/>
            <person name="Pelletier E."/>
            <person name="Niang G."/>
            <person name="Scheremetjew M."/>
            <person name="Finn R."/>
            <person name="Kale V."/>
            <person name="Holt S."/>
            <person name="Cochrane G."/>
            <person name="Meng A."/>
            <person name="Brown T."/>
            <person name="Cohen L."/>
        </authorList>
    </citation>
    <scope>NUCLEOTIDE SEQUENCE</scope>
    <source>
        <strain evidence="1">CCMP1594</strain>
    </source>
</reference>